<gene>
    <name evidence="1" type="ORF">BDN72DRAFT_864808</name>
</gene>
<accession>A0ACD3A2F3</accession>
<reference evidence="1 2" key="1">
    <citation type="journal article" date="2019" name="Nat. Ecol. Evol.">
        <title>Megaphylogeny resolves global patterns of mushroom evolution.</title>
        <authorList>
            <person name="Varga T."/>
            <person name="Krizsan K."/>
            <person name="Foldi C."/>
            <person name="Dima B."/>
            <person name="Sanchez-Garcia M."/>
            <person name="Sanchez-Ramirez S."/>
            <person name="Szollosi G.J."/>
            <person name="Szarkandi J.G."/>
            <person name="Papp V."/>
            <person name="Albert L."/>
            <person name="Andreopoulos W."/>
            <person name="Angelini C."/>
            <person name="Antonin V."/>
            <person name="Barry K.W."/>
            <person name="Bougher N.L."/>
            <person name="Buchanan P."/>
            <person name="Buyck B."/>
            <person name="Bense V."/>
            <person name="Catcheside P."/>
            <person name="Chovatia M."/>
            <person name="Cooper J."/>
            <person name="Damon W."/>
            <person name="Desjardin D."/>
            <person name="Finy P."/>
            <person name="Geml J."/>
            <person name="Haridas S."/>
            <person name="Hughes K."/>
            <person name="Justo A."/>
            <person name="Karasinski D."/>
            <person name="Kautmanova I."/>
            <person name="Kiss B."/>
            <person name="Kocsube S."/>
            <person name="Kotiranta H."/>
            <person name="LaButti K.M."/>
            <person name="Lechner B.E."/>
            <person name="Liimatainen K."/>
            <person name="Lipzen A."/>
            <person name="Lukacs Z."/>
            <person name="Mihaltcheva S."/>
            <person name="Morgado L.N."/>
            <person name="Niskanen T."/>
            <person name="Noordeloos M.E."/>
            <person name="Ohm R.A."/>
            <person name="Ortiz-Santana B."/>
            <person name="Ovrebo C."/>
            <person name="Racz N."/>
            <person name="Riley R."/>
            <person name="Savchenko A."/>
            <person name="Shiryaev A."/>
            <person name="Soop K."/>
            <person name="Spirin V."/>
            <person name="Szebenyi C."/>
            <person name="Tomsovsky M."/>
            <person name="Tulloss R.E."/>
            <person name="Uehling J."/>
            <person name="Grigoriev I.V."/>
            <person name="Vagvolgyi C."/>
            <person name="Papp T."/>
            <person name="Martin F.M."/>
            <person name="Miettinen O."/>
            <person name="Hibbett D.S."/>
            <person name="Nagy L.G."/>
        </authorList>
    </citation>
    <scope>NUCLEOTIDE SEQUENCE [LARGE SCALE GENOMIC DNA]</scope>
    <source>
        <strain evidence="1 2">NL-1719</strain>
    </source>
</reference>
<name>A0ACD3A2F3_9AGAR</name>
<keyword evidence="2" id="KW-1185">Reference proteome</keyword>
<proteinExistence type="predicted"/>
<dbReference type="Proteomes" id="UP000308600">
    <property type="component" value="Unassembled WGS sequence"/>
</dbReference>
<evidence type="ECO:0000313" key="2">
    <source>
        <dbReference type="Proteomes" id="UP000308600"/>
    </source>
</evidence>
<protein>
    <submittedName>
        <fullName evidence="1">Uncharacterized protein</fullName>
    </submittedName>
</protein>
<organism evidence="1 2">
    <name type="scientific">Pluteus cervinus</name>
    <dbReference type="NCBI Taxonomy" id="181527"/>
    <lineage>
        <taxon>Eukaryota</taxon>
        <taxon>Fungi</taxon>
        <taxon>Dikarya</taxon>
        <taxon>Basidiomycota</taxon>
        <taxon>Agaricomycotina</taxon>
        <taxon>Agaricomycetes</taxon>
        <taxon>Agaricomycetidae</taxon>
        <taxon>Agaricales</taxon>
        <taxon>Pluteineae</taxon>
        <taxon>Pluteaceae</taxon>
        <taxon>Pluteus</taxon>
    </lineage>
</organism>
<dbReference type="EMBL" id="ML208877">
    <property type="protein sequence ID" value="TFK59865.1"/>
    <property type="molecule type" value="Genomic_DNA"/>
</dbReference>
<evidence type="ECO:0000313" key="1">
    <source>
        <dbReference type="EMBL" id="TFK59865.1"/>
    </source>
</evidence>
<sequence>MPTESCDRGRKANERICVKWSELTPSNQRLQTHNDLVWDSLVPRTRKRLLSTQEKTGVESPAAEGSEGPNNDKPTNKKQKRGATSASPAMSKAPQSQKYKAAILNASEESDNAEEPLGRGESDHDVKMADATKAKGKGRAMRRESDSAEQDLSVDDEAGDDNDDDEMMLKEEAPFCAENKGMDEVENEFNNITKRSTLSAVKSHLASTDSEVAPPLSDDDEEGNTADGTALDAVGDLDGGLVGHKGHWRIVSLPLNIAQECGSSMSTALTQRPLKLSIRDKKHKNEVPVIQPGAVAPTVALSKKTLTLPSNRQGEGAPTSKTPKPSAPARTQWPKETRIAPPGKNRNLITIKDQPSTLGEVISLTIVLAREDLLKTNGWPLSTPPTRPFIIAAATALRDDPPALALKDETRDVRADAQSILERAENDPDYGTLVSNMIGHRQGQLRTHIKDIAVEVMPEILELAGIGRKEVAKKVELLLEDDHFAVPWDDEMSDYDETRPFCTEVILAILALVTLGTPNLTTNLLKLFPGAFVMTNPTTGETYPAIPLTLISMAAFSVEHILTKWKLGELILAKDVKITADNSATRHARFLTMLESGKESPDKFQEYMTAVYNGTMYVVNSKLT</sequence>